<dbReference type="GO" id="GO:0003677">
    <property type="term" value="F:DNA binding"/>
    <property type="evidence" value="ECO:0007669"/>
    <property type="project" value="UniProtKB-KW"/>
</dbReference>
<protein>
    <submittedName>
        <fullName evidence="3">Helix-turn-helix domain-containing protein</fullName>
    </submittedName>
</protein>
<dbReference type="SUPFAM" id="SSF47413">
    <property type="entry name" value="lambda repressor-like DNA-binding domains"/>
    <property type="match status" value="1"/>
</dbReference>
<dbReference type="AlphaFoldDB" id="A0A286D5K5"/>
<evidence type="ECO:0000313" key="4">
    <source>
        <dbReference type="Proteomes" id="UP000219374"/>
    </source>
</evidence>
<reference evidence="3 4" key="1">
    <citation type="submission" date="2017-09" db="EMBL/GenBank/DDBJ databases">
        <authorList>
            <person name="Ehlers B."/>
            <person name="Leendertz F.H."/>
        </authorList>
    </citation>
    <scope>NUCLEOTIDE SEQUENCE [LARGE SCALE GENOMIC DNA]</scope>
    <source>
        <strain evidence="3 4">CGMCC 1.10978</strain>
    </source>
</reference>
<feature type="domain" description="HTH cro/C1-type" evidence="2">
    <location>
        <begin position="8"/>
        <end position="65"/>
    </location>
</feature>
<dbReference type="CDD" id="cd00093">
    <property type="entry name" value="HTH_XRE"/>
    <property type="match status" value="1"/>
</dbReference>
<evidence type="ECO:0000313" key="3">
    <source>
        <dbReference type="EMBL" id="SOD53919.1"/>
    </source>
</evidence>
<dbReference type="SMART" id="SM00530">
    <property type="entry name" value="HTH_XRE"/>
    <property type="match status" value="1"/>
</dbReference>
<dbReference type="PANTHER" id="PTHR46558">
    <property type="entry name" value="TRACRIPTIONAL REGULATORY PROTEIN-RELATED-RELATED"/>
    <property type="match status" value="1"/>
</dbReference>
<dbReference type="PROSITE" id="PS50943">
    <property type="entry name" value="HTH_CROC1"/>
    <property type="match status" value="1"/>
</dbReference>
<dbReference type="EMBL" id="OCND01000003">
    <property type="protein sequence ID" value="SOD53919.1"/>
    <property type="molecule type" value="Genomic_DNA"/>
</dbReference>
<dbReference type="Pfam" id="PF01381">
    <property type="entry name" value="HTH_3"/>
    <property type="match status" value="1"/>
</dbReference>
<dbReference type="InterPro" id="IPR010982">
    <property type="entry name" value="Lambda_DNA-bd_dom_sf"/>
</dbReference>
<name>A0A286D5K5_9GAMM</name>
<organism evidence="3 4">
    <name type="scientific">Pseudoxanthomonas wuyuanensis</name>
    <dbReference type="NCBI Taxonomy" id="1073196"/>
    <lineage>
        <taxon>Bacteria</taxon>
        <taxon>Pseudomonadati</taxon>
        <taxon>Pseudomonadota</taxon>
        <taxon>Gammaproteobacteria</taxon>
        <taxon>Lysobacterales</taxon>
        <taxon>Lysobacteraceae</taxon>
        <taxon>Pseudoxanthomonas</taxon>
    </lineage>
</organism>
<dbReference type="Proteomes" id="UP000219374">
    <property type="component" value="Unassembled WGS sequence"/>
</dbReference>
<dbReference type="RefSeq" id="WP_202926344.1">
    <property type="nucleotide sequence ID" value="NZ_OCND01000003.1"/>
</dbReference>
<keyword evidence="4" id="KW-1185">Reference proteome</keyword>
<evidence type="ECO:0000259" key="2">
    <source>
        <dbReference type="PROSITE" id="PS50943"/>
    </source>
</evidence>
<accession>A0A286D5K5</accession>
<gene>
    <name evidence="3" type="ORF">SAMN06296416_1031</name>
</gene>
<keyword evidence="1" id="KW-0238">DNA-binding</keyword>
<evidence type="ECO:0000256" key="1">
    <source>
        <dbReference type="ARBA" id="ARBA00023125"/>
    </source>
</evidence>
<dbReference type="PANTHER" id="PTHR46558:SF4">
    <property type="entry name" value="DNA-BIDING PHAGE PROTEIN"/>
    <property type="match status" value="1"/>
</dbReference>
<dbReference type="InterPro" id="IPR001387">
    <property type="entry name" value="Cro/C1-type_HTH"/>
</dbReference>
<sequence length="124" mass="13937">MSNFGTRLKEFRDARGWSQERLGFELEVTKATISKWETGRAEPGLGNLAKIRRLYALDGLTLDYLIDDAVAAKSHVDASRYVRDAADESPRLAQSQDEMALLTRFRALSSSRRRGLLDFLAEGT</sequence>
<dbReference type="Gene3D" id="1.10.260.40">
    <property type="entry name" value="lambda repressor-like DNA-binding domains"/>
    <property type="match status" value="1"/>
</dbReference>
<proteinExistence type="predicted"/>